<comment type="catalytic activity">
    <reaction evidence="1 14">
        <text>ATP + protein L-histidine = ADP + protein N-phospho-L-histidine.</text>
        <dbReference type="EC" id="2.7.13.3"/>
    </reaction>
</comment>
<evidence type="ECO:0000256" key="9">
    <source>
        <dbReference type="ARBA" id="ARBA00022777"/>
    </source>
</evidence>
<keyword evidence="13 14" id="KW-0472">Membrane</keyword>
<evidence type="ECO:0000256" key="12">
    <source>
        <dbReference type="ARBA" id="ARBA00023012"/>
    </source>
</evidence>
<dbReference type="SUPFAM" id="SSF55874">
    <property type="entry name" value="ATPase domain of HSP90 chaperone/DNA topoisomerase II/histidine kinase"/>
    <property type="match status" value="1"/>
</dbReference>
<name>A0ABW1TX43_9BURK</name>
<dbReference type="PROSITE" id="PS50885">
    <property type="entry name" value="HAMP"/>
    <property type="match status" value="1"/>
</dbReference>
<evidence type="ECO:0000256" key="13">
    <source>
        <dbReference type="ARBA" id="ARBA00023136"/>
    </source>
</evidence>
<evidence type="ECO:0000259" key="15">
    <source>
        <dbReference type="PROSITE" id="PS50109"/>
    </source>
</evidence>
<protein>
    <recommendedName>
        <fullName evidence="14">Sensor protein</fullName>
        <ecNumber evidence="14">2.7.13.3</ecNumber>
    </recommendedName>
</protein>
<evidence type="ECO:0000256" key="6">
    <source>
        <dbReference type="ARBA" id="ARBA00022679"/>
    </source>
</evidence>
<dbReference type="RefSeq" id="WP_371435240.1">
    <property type="nucleotide sequence ID" value="NZ_JBHSRS010000073.1"/>
</dbReference>
<evidence type="ECO:0000256" key="11">
    <source>
        <dbReference type="ARBA" id="ARBA00022989"/>
    </source>
</evidence>
<dbReference type="SMART" id="SM00304">
    <property type="entry name" value="HAMP"/>
    <property type="match status" value="1"/>
</dbReference>
<dbReference type="Pfam" id="PF00672">
    <property type="entry name" value="HAMP"/>
    <property type="match status" value="1"/>
</dbReference>
<dbReference type="EMBL" id="JBHSRS010000073">
    <property type="protein sequence ID" value="MFC6282241.1"/>
    <property type="molecule type" value="Genomic_DNA"/>
</dbReference>
<dbReference type="Gene3D" id="3.30.565.10">
    <property type="entry name" value="Histidine kinase-like ATPase, C-terminal domain"/>
    <property type="match status" value="1"/>
</dbReference>
<dbReference type="PANTHER" id="PTHR45436">
    <property type="entry name" value="SENSOR HISTIDINE KINASE YKOH"/>
    <property type="match status" value="1"/>
</dbReference>
<keyword evidence="8 14" id="KW-0547">Nucleotide-binding</keyword>
<keyword evidence="18" id="KW-1185">Reference proteome</keyword>
<dbReference type="Pfam" id="PF02518">
    <property type="entry name" value="HATPase_c"/>
    <property type="match status" value="1"/>
</dbReference>
<comment type="function">
    <text evidence="14">Member of a two-component regulatory system.</text>
</comment>
<comment type="subcellular location">
    <subcellularLocation>
        <location evidence="2 14">Cell inner membrane</location>
    </subcellularLocation>
</comment>
<feature type="transmembrane region" description="Helical" evidence="14">
    <location>
        <begin position="171"/>
        <end position="194"/>
    </location>
</feature>
<proteinExistence type="predicted"/>
<evidence type="ECO:0000256" key="5">
    <source>
        <dbReference type="ARBA" id="ARBA00022553"/>
    </source>
</evidence>
<evidence type="ECO:0000313" key="17">
    <source>
        <dbReference type="EMBL" id="MFC6282241.1"/>
    </source>
</evidence>
<dbReference type="Gene3D" id="1.10.287.130">
    <property type="match status" value="1"/>
</dbReference>
<keyword evidence="3 14" id="KW-1003">Cell membrane</keyword>
<dbReference type="InterPro" id="IPR036890">
    <property type="entry name" value="HATPase_C_sf"/>
</dbReference>
<dbReference type="SMART" id="SM00388">
    <property type="entry name" value="HisKA"/>
    <property type="match status" value="1"/>
</dbReference>
<evidence type="ECO:0000256" key="1">
    <source>
        <dbReference type="ARBA" id="ARBA00000085"/>
    </source>
</evidence>
<dbReference type="CDD" id="cd00082">
    <property type="entry name" value="HisKA"/>
    <property type="match status" value="1"/>
</dbReference>
<sequence>MTRPLKRWLARNSLASHIALASALFGLIVAGGAVAVAFWALAQQLEARSTAELESKREPLKHVLAEIPSRQAVLQNRHRFDDLLIGHDDLHLALVDPSSGQAIASFSPVALQSVAARDAGSEEGTTIRVWSALGGERLRTIGGTGLTANGESVGYYLSLDRRRDSRLLTGFVKATIVVLPLLLLVVALGAWLIARAALSPLRRFNRLAASIGAQSLGQRLSSTTLPTELAELATEFNGMLDRINEGYKRLQEFSGNLAHEMRTPVATLLGRTQVAMSQMRSAEDLQGVLEGNIEELERLSLLISDMLFIASADAQENPTHGEHLELADETQRVADYLSLIAEERGITVAVKGTAAVTADRLLVQRAITNLVSNAIRHAYSNSTVSVVIAQEDGNATLKVTNKGDGIAPAHLERIFDRFYRIDSGRARRDGGTGLGLAIVRSIMSTHCGSVTVRSSQGGETTFTLTFPVTAVVRQAAAKH</sequence>
<evidence type="ECO:0000256" key="3">
    <source>
        <dbReference type="ARBA" id="ARBA00022475"/>
    </source>
</evidence>
<keyword evidence="9 14" id="KW-0418">Kinase</keyword>
<keyword evidence="5" id="KW-0597">Phosphoprotein</keyword>
<organism evidence="17 18">
    <name type="scientific">Polaromonas aquatica</name>
    <dbReference type="NCBI Taxonomy" id="332657"/>
    <lineage>
        <taxon>Bacteria</taxon>
        <taxon>Pseudomonadati</taxon>
        <taxon>Pseudomonadota</taxon>
        <taxon>Betaproteobacteria</taxon>
        <taxon>Burkholderiales</taxon>
        <taxon>Comamonadaceae</taxon>
        <taxon>Polaromonas</taxon>
    </lineage>
</organism>
<evidence type="ECO:0000256" key="4">
    <source>
        <dbReference type="ARBA" id="ARBA00022519"/>
    </source>
</evidence>
<dbReference type="InterPro" id="IPR050428">
    <property type="entry name" value="TCS_sensor_his_kinase"/>
</dbReference>
<reference evidence="18" key="1">
    <citation type="journal article" date="2019" name="Int. J. Syst. Evol. Microbiol.">
        <title>The Global Catalogue of Microorganisms (GCM) 10K type strain sequencing project: providing services to taxonomists for standard genome sequencing and annotation.</title>
        <authorList>
            <consortium name="The Broad Institute Genomics Platform"/>
            <consortium name="The Broad Institute Genome Sequencing Center for Infectious Disease"/>
            <person name="Wu L."/>
            <person name="Ma J."/>
        </authorList>
    </citation>
    <scope>NUCLEOTIDE SEQUENCE [LARGE SCALE GENOMIC DNA]</scope>
    <source>
        <strain evidence="18">CCUG 39402</strain>
    </source>
</reference>
<dbReference type="InterPro" id="IPR005467">
    <property type="entry name" value="His_kinase_dom"/>
</dbReference>
<dbReference type="InterPro" id="IPR036097">
    <property type="entry name" value="HisK_dim/P_sf"/>
</dbReference>
<feature type="transmembrane region" description="Helical" evidence="14">
    <location>
        <begin position="20"/>
        <end position="42"/>
    </location>
</feature>
<dbReference type="Proteomes" id="UP001596270">
    <property type="component" value="Unassembled WGS sequence"/>
</dbReference>
<dbReference type="GO" id="GO:0004673">
    <property type="term" value="F:protein histidine kinase activity"/>
    <property type="evidence" value="ECO:0007669"/>
    <property type="project" value="UniProtKB-EC"/>
</dbReference>
<feature type="domain" description="Histidine kinase" evidence="15">
    <location>
        <begin position="256"/>
        <end position="470"/>
    </location>
</feature>
<evidence type="ECO:0000313" key="18">
    <source>
        <dbReference type="Proteomes" id="UP001596270"/>
    </source>
</evidence>
<dbReference type="SMART" id="SM00387">
    <property type="entry name" value="HATPase_c"/>
    <property type="match status" value="1"/>
</dbReference>
<dbReference type="PRINTS" id="PR00344">
    <property type="entry name" value="BCTRLSENSOR"/>
</dbReference>
<dbReference type="InterPro" id="IPR003661">
    <property type="entry name" value="HisK_dim/P_dom"/>
</dbReference>
<dbReference type="SUPFAM" id="SSF47384">
    <property type="entry name" value="Homodimeric domain of signal transducing histidine kinase"/>
    <property type="match status" value="1"/>
</dbReference>
<keyword evidence="11 14" id="KW-1133">Transmembrane helix</keyword>
<dbReference type="InterPro" id="IPR004358">
    <property type="entry name" value="Sig_transdc_His_kin-like_C"/>
</dbReference>
<evidence type="ECO:0000256" key="2">
    <source>
        <dbReference type="ARBA" id="ARBA00004533"/>
    </source>
</evidence>
<dbReference type="PROSITE" id="PS50109">
    <property type="entry name" value="HIS_KIN"/>
    <property type="match status" value="1"/>
</dbReference>
<dbReference type="InterPro" id="IPR003594">
    <property type="entry name" value="HATPase_dom"/>
</dbReference>
<evidence type="ECO:0000256" key="8">
    <source>
        <dbReference type="ARBA" id="ARBA00022741"/>
    </source>
</evidence>
<keyword evidence="12 14" id="KW-0902">Two-component regulatory system</keyword>
<evidence type="ECO:0000256" key="10">
    <source>
        <dbReference type="ARBA" id="ARBA00022840"/>
    </source>
</evidence>
<evidence type="ECO:0000259" key="16">
    <source>
        <dbReference type="PROSITE" id="PS50885"/>
    </source>
</evidence>
<dbReference type="PANTHER" id="PTHR45436:SF9">
    <property type="entry name" value="SENSOR PROTEIN"/>
    <property type="match status" value="1"/>
</dbReference>
<accession>A0ABW1TX43</accession>
<keyword evidence="4 14" id="KW-0997">Cell inner membrane</keyword>
<dbReference type="EC" id="2.7.13.3" evidence="14"/>
<dbReference type="InterPro" id="IPR003660">
    <property type="entry name" value="HAMP_dom"/>
</dbReference>
<keyword evidence="10 14" id="KW-0067">ATP-binding</keyword>
<dbReference type="InterPro" id="IPR006290">
    <property type="entry name" value="CztS_silS_copS"/>
</dbReference>
<keyword evidence="6 14" id="KW-0808">Transferase</keyword>
<gene>
    <name evidence="17" type="ORF">ACFQND_13505</name>
</gene>
<dbReference type="Pfam" id="PF00512">
    <property type="entry name" value="HisKA"/>
    <property type="match status" value="1"/>
</dbReference>
<evidence type="ECO:0000256" key="7">
    <source>
        <dbReference type="ARBA" id="ARBA00022692"/>
    </source>
</evidence>
<comment type="caution">
    <text evidence="17">The sequence shown here is derived from an EMBL/GenBank/DDBJ whole genome shotgun (WGS) entry which is preliminary data.</text>
</comment>
<dbReference type="CDD" id="cd06225">
    <property type="entry name" value="HAMP"/>
    <property type="match status" value="1"/>
</dbReference>
<keyword evidence="7 14" id="KW-0812">Transmembrane</keyword>
<dbReference type="NCBIfam" id="TIGR01386">
    <property type="entry name" value="cztS_silS_copS"/>
    <property type="match status" value="1"/>
</dbReference>
<evidence type="ECO:0000256" key="14">
    <source>
        <dbReference type="RuleBase" id="RU364088"/>
    </source>
</evidence>
<feature type="domain" description="HAMP" evidence="16">
    <location>
        <begin position="195"/>
        <end position="248"/>
    </location>
</feature>
<dbReference type="Gene3D" id="6.10.340.10">
    <property type="match status" value="1"/>
</dbReference>